<evidence type="ECO:0000256" key="1">
    <source>
        <dbReference type="SAM" id="MobiDB-lite"/>
    </source>
</evidence>
<dbReference type="PANTHER" id="PTHR34980:SF2">
    <property type="entry name" value="INNER MEMBRANE PROTEIN YHAH-RELATED"/>
    <property type="match status" value="1"/>
</dbReference>
<feature type="region of interest" description="Disordered" evidence="1">
    <location>
        <begin position="118"/>
        <end position="163"/>
    </location>
</feature>
<feature type="transmembrane region" description="Helical" evidence="2">
    <location>
        <begin position="91"/>
        <end position="109"/>
    </location>
</feature>
<feature type="transmembrane region" description="Helical" evidence="2">
    <location>
        <begin position="24"/>
        <end position="41"/>
    </location>
</feature>
<proteinExistence type="predicted"/>
<accession>A0A4U0H7R3</accession>
<dbReference type="InterPro" id="IPR008523">
    <property type="entry name" value="DUF805"/>
</dbReference>
<dbReference type="GO" id="GO:0005886">
    <property type="term" value="C:plasma membrane"/>
    <property type="evidence" value="ECO:0007669"/>
    <property type="project" value="TreeGrafter"/>
</dbReference>
<evidence type="ECO:0000313" key="3">
    <source>
        <dbReference type="EMBL" id="TJY67758.1"/>
    </source>
</evidence>
<feature type="transmembrane region" description="Helical" evidence="2">
    <location>
        <begin position="61"/>
        <end position="79"/>
    </location>
</feature>
<dbReference type="PANTHER" id="PTHR34980">
    <property type="entry name" value="INNER MEMBRANE PROTEIN-RELATED-RELATED"/>
    <property type="match status" value="1"/>
</dbReference>
<evidence type="ECO:0000313" key="4">
    <source>
        <dbReference type="Proteomes" id="UP000309872"/>
    </source>
</evidence>
<keyword evidence="4" id="KW-1185">Reference proteome</keyword>
<dbReference type="Proteomes" id="UP000309872">
    <property type="component" value="Unassembled WGS sequence"/>
</dbReference>
<gene>
    <name evidence="3" type="ORF">FAZ19_00395</name>
</gene>
<dbReference type="OrthoDB" id="9812349at2"/>
<keyword evidence="2" id="KW-1133">Transmembrane helix</keyword>
<reference evidence="3 4" key="1">
    <citation type="submission" date="2019-04" db="EMBL/GenBank/DDBJ databases">
        <title>Sphingobacterium olei sp. nov., isolated from oil-contaminated soil.</title>
        <authorList>
            <person name="Liu B."/>
        </authorList>
    </citation>
    <scope>NUCLEOTIDE SEQUENCE [LARGE SCALE GENOMIC DNA]</scope>
    <source>
        <strain evidence="3 4">Y3L14</strain>
    </source>
</reference>
<comment type="caution">
    <text evidence="3">The sequence shown here is derived from an EMBL/GenBank/DDBJ whole genome shotgun (WGS) entry which is preliminary data.</text>
</comment>
<sequence>MEWYLKVVRDNYANFNGRARRKEFWMFTLFNFIISSILAIIDQVMGLTYGIENQIGMENGILQSIYGLAVFIPSLAVAVRRLQDTSKSGWNLLWVFTCIGIFYILYLYIVEGDHGQNKYGPDPKEDENQDPFAGQRQAFQDPNNPYNTNPPTPNNPFDGNRPI</sequence>
<dbReference type="EMBL" id="SUKA01000001">
    <property type="protein sequence ID" value="TJY67758.1"/>
    <property type="molecule type" value="Genomic_DNA"/>
</dbReference>
<evidence type="ECO:0000256" key="2">
    <source>
        <dbReference type="SAM" id="Phobius"/>
    </source>
</evidence>
<dbReference type="Pfam" id="PF05656">
    <property type="entry name" value="DUF805"/>
    <property type="match status" value="1"/>
</dbReference>
<keyword evidence="2" id="KW-0472">Membrane</keyword>
<keyword evidence="2" id="KW-0812">Transmembrane</keyword>
<dbReference type="AlphaFoldDB" id="A0A4U0H7R3"/>
<name>A0A4U0H7R3_9SPHI</name>
<protein>
    <submittedName>
        <fullName evidence="3">DUF805 domain-containing protein</fullName>
    </submittedName>
</protein>
<dbReference type="RefSeq" id="WP_136818625.1">
    <property type="nucleotide sequence ID" value="NZ_BMJX01000001.1"/>
</dbReference>
<organism evidence="3 4">
    <name type="scientific">Sphingobacterium alkalisoli</name>
    <dbReference type="NCBI Taxonomy" id="1874115"/>
    <lineage>
        <taxon>Bacteria</taxon>
        <taxon>Pseudomonadati</taxon>
        <taxon>Bacteroidota</taxon>
        <taxon>Sphingobacteriia</taxon>
        <taxon>Sphingobacteriales</taxon>
        <taxon>Sphingobacteriaceae</taxon>
        <taxon>Sphingobacterium</taxon>
    </lineage>
</organism>